<dbReference type="EMBL" id="MU853355">
    <property type="protein sequence ID" value="KAK4109620.1"/>
    <property type="molecule type" value="Genomic_DNA"/>
</dbReference>
<name>A0AAN6QG48_9PEZI</name>
<gene>
    <name evidence="1" type="ORF">N656DRAFT_331154</name>
</gene>
<evidence type="ECO:0000313" key="1">
    <source>
        <dbReference type="EMBL" id="KAK4109620.1"/>
    </source>
</evidence>
<keyword evidence="2" id="KW-1185">Reference proteome</keyword>
<dbReference type="GeneID" id="89933391"/>
<dbReference type="Proteomes" id="UP001302812">
    <property type="component" value="Unassembled WGS sequence"/>
</dbReference>
<sequence length="93" mass="9924">MEGAGERASGGRCEMELSLALRFNVKGTVQPRRAKKGRLEARQGWGLRAGDGQDRPRRGLAATACLAAITSVHGRTELNLGGARCVTGSNYLR</sequence>
<accession>A0AAN6QG48</accession>
<reference evidence="1" key="1">
    <citation type="journal article" date="2023" name="Mol. Phylogenet. Evol.">
        <title>Genome-scale phylogeny and comparative genomics of the fungal order Sordariales.</title>
        <authorList>
            <person name="Hensen N."/>
            <person name="Bonometti L."/>
            <person name="Westerberg I."/>
            <person name="Brannstrom I.O."/>
            <person name="Guillou S."/>
            <person name="Cros-Aarteil S."/>
            <person name="Calhoun S."/>
            <person name="Haridas S."/>
            <person name="Kuo A."/>
            <person name="Mondo S."/>
            <person name="Pangilinan J."/>
            <person name="Riley R."/>
            <person name="LaButti K."/>
            <person name="Andreopoulos B."/>
            <person name="Lipzen A."/>
            <person name="Chen C."/>
            <person name="Yan M."/>
            <person name="Daum C."/>
            <person name="Ng V."/>
            <person name="Clum A."/>
            <person name="Steindorff A."/>
            <person name="Ohm R.A."/>
            <person name="Martin F."/>
            <person name="Silar P."/>
            <person name="Natvig D.O."/>
            <person name="Lalanne C."/>
            <person name="Gautier V."/>
            <person name="Ament-Velasquez S.L."/>
            <person name="Kruys A."/>
            <person name="Hutchinson M.I."/>
            <person name="Powell A.J."/>
            <person name="Barry K."/>
            <person name="Miller A.N."/>
            <person name="Grigoriev I.V."/>
            <person name="Debuchy R."/>
            <person name="Gladieux P."/>
            <person name="Hiltunen Thoren M."/>
            <person name="Johannesson H."/>
        </authorList>
    </citation>
    <scope>NUCLEOTIDE SEQUENCE</scope>
    <source>
        <strain evidence="1">CBS 508.74</strain>
    </source>
</reference>
<reference evidence="1" key="2">
    <citation type="submission" date="2023-05" db="EMBL/GenBank/DDBJ databases">
        <authorList>
            <consortium name="Lawrence Berkeley National Laboratory"/>
            <person name="Steindorff A."/>
            <person name="Hensen N."/>
            <person name="Bonometti L."/>
            <person name="Westerberg I."/>
            <person name="Brannstrom I.O."/>
            <person name="Guillou S."/>
            <person name="Cros-Aarteil S."/>
            <person name="Calhoun S."/>
            <person name="Haridas S."/>
            <person name="Kuo A."/>
            <person name="Mondo S."/>
            <person name="Pangilinan J."/>
            <person name="Riley R."/>
            <person name="Labutti K."/>
            <person name="Andreopoulos B."/>
            <person name="Lipzen A."/>
            <person name="Chen C."/>
            <person name="Yanf M."/>
            <person name="Daum C."/>
            <person name="Ng V."/>
            <person name="Clum A."/>
            <person name="Ohm R."/>
            <person name="Martin F."/>
            <person name="Silar P."/>
            <person name="Natvig D."/>
            <person name="Lalanne C."/>
            <person name="Gautier V."/>
            <person name="Ament-Velasquez S.L."/>
            <person name="Kruys A."/>
            <person name="Hutchinson M.I."/>
            <person name="Powell A.J."/>
            <person name="Barry K."/>
            <person name="Miller A.N."/>
            <person name="Grigoriev I.V."/>
            <person name="Debuchy R."/>
            <person name="Gladieux P."/>
            <person name="Thoren M.H."/>
            <person name="Johannesson H."/>
        </authorList>
    </citation>
    <scope>NUCLEOTIDE SEQUENCE</scope>
    <source>
        <strain evidence="1">CBS 508.74</strain>
    </source>
</reference>
<comment type="caution">
    <text evidence="1">The sequence shown here is derived from an EMBL/GenBank/DDBJ whole genome shotgun (WGS) entry which is preliminary data.</text>
</comment>
<protein>
    <submittedName>
        <fullName evidence="1">Uncharacterized protein</fullName>
    </submittedName>
</protein>
<dbReference type="RefSeq" id="XP_064667190.1">
    <property type="nucleotide sequence ID" value="XM_064809268.1"/>
</dbReference>
<proteinExistence type="predicted"/>
<organism evidence="1 2">
    <name type="scientific">Canariomyces notabilis</name>
    <dbReference type="NCBI Taxonomy" id="2074819"/>
    <lineage>
        <taxon>Eukaryota</taxon>
        <taxon>Fungi</taxon>
        <taxon>Dikarya</taxon>
        <taxon>Ascomycota</taxon>
        <taxon>Pezizomycotina</taxon>
        <taxon>Sordariomycetes</taxon>
        <taxon>Sordariomycetidae</taxon>
        <taxon>Sordariales</taxon>
        <taxon>Chaetomiaceae</taxon>
        <taxon>Canariomyces</taxon>
    </lineage>
</organism>
<dbReference type="AlphaFoldDB" id="A0AAN6QG48"/>
<evidence type="ECO:0000313" key="2">
    <source>
        <dbReference type="Proteomes" id="UP001302812"/>
    </source>
</evidence>